<name>A0ABM7IGJ8_9MYCO</name>
<dbReference type="RefSeq" id="WP_138228185.1">
    <property type="nucleotide sequence ID" value="NZ_AP022577.1"/>
</dbReference>
<dbReference type="InterPro" id="IPR000073">
    <property type="entry name" value="AB_hydrolase_1"/>
</dbReference>
<gene>
    <name evidence="2" type="ORF">MAUB_36300</name>
</gene>
<dbReference type="EMBL" id="AP022577">
    <property type="protein sequence ID" value="BBX85757.1"/>
    <property type="molecule type" value="Genomic_DNA"/>
</dbReference>
<dbReference type="PRINTS" id="PR00111">
    <property type="entry name" value="ABHYDROLASE"/>
</dbReference>
<dbReference type="SUPFAM" id="SSF53474">
    <property type="entry name" value="alpha/beta-Hydrolases"/>
    <property type="match status" value="1"/>
</dbReference>
<evidence type="ECO:0000313" key="2">
    <source>
        <dbReference type="EMBL" id="BBX85757.1"/>
    </source>
</evidence>
<accession>A0ABM7IGJ8</accession>
<dbReference type="Pfam" id="PF00561">
    <property type="entry name" value="Abhydrolase_1"/>
    <property type="match status" value="1"/>
</dbReference>
<dbReference type="GO" id="GO:0016787">
    <property type="term" value="F:hydrolase activity"/>
    <property type="evidence" value="ECO:0007669"/>
    <property type="project" value="UniProtKB-KW"/>
</dbReference>
<keyword evidence="2" id="KW-0378">Hydrolase</keyword>
<dbReference type="PANTHER" id="PTHR43798:SF33">
    <property type="entry name" value="HYDROLASE, PUTATIVE (AFU_ORTHOLOGUE AFUA_2G14860)-RELATED"/>
    <property type="match status" value="1"/>
</dbReference>
<feature type="domain" description="AB hydrolase-1" evidence="1">
    <location>
        <begin position="20"/>
        <end position="125"/>
    </location>
</feature>
<protein>
    <submittedName>
        <fullName evidence="2">Alpha/beta hydrolase</fullName>
    </submittedName>
</protein>
<dbReference type="InterPro" id="IPR029058">
    <property type="entry name" value="AB_hydrolase_fold"/>
</dbReference>
<sequence>MHTVDTRAGTLTYQDRGDGPVLILLHATLHSHHDFDAIAPTLARDHRVIAVDWPGCGDSPPAADPANLSAPLFADALEDLVDHLGASKVVLIGNSVGGFAAARLAINRPQQVAGLVLVQTGGFMPMNAAVRLFCRTMGTPTVFKALAPLFTRAYMKPRTALDHEIVDHTQAQVRTAAGRLQGAALWRSFAGRDHDLRSRARHITAPTLIIWGRRDVAIPQAAGRAANAAIAGSEFVVLNTGHVSFSSAPDEFLALTQPFLATIREHIA</sequence>
<dbReference type="PANTHER" id="PTHR43798">
    <property type="entry name" value="MONOACYLGLYCEROL LIPASE"/>
    <property type="match status" value="1"/>
</dbReference>
<keyword evidence="3" id="KW-1185">Reference proteome</keyword>
<evidence type="ECO:0000259" key="1">
    <source>
        <dbReference type="Pfam" id="PF00561"/>
    </source>
</evidence>
<evidence type="ECO:0000313" key="3">
    <source>
        <dbReference type="Proteomes" id="UP000465609"/>
    </source>
</evidence>
<proteinExistence type="predicted"/>
<reference evidence="2 3" key="1">
    <citation type="journal article" date="2019" name="Emerg. Microbes Infect.">
        <title>Comprehensive subspecies identification of 175 nontuberculous mycobacteria species based on 7547 genomic profiles.</title>
        <authorList>
            <person name="Matsumoto Y."/>
            <person name="Kinjo T."/>
            <person name="Motooka D."/>
            <person name="Nabeya D."/>
            <person name="Jung N."/>
            <person name="Uechi K."/>
            <person name="Horii T."/>
            <person name="Iida T."/>
            <person name="Fujita J."/>
            <person name="Nakamura S."/>
        </authorList>
    </citation>
    <scope>NUCLEOTIDE SEQUENCE [LARGE SCALE GENOMIC DNA]</scope>
    <source>
        <strain evidence="2 3">JCM 15296</strain>
    </source>
</reference>
<dbReference type="Proteomes" id="UP000465609">
    <property type="component" value="Chromosome"/>
</dbReference>
<dbReference type="InterPro" id="IPR050266">
    <property type="entry name" value="AB_hydrolase_sf"/>
</dbReference>
<organism evidence="2 3">
    <name type="scientific">Mycolicibacterium aubagnense</name>
    <dbReference type="NCBI Taxonomy" id="319707"/>
    <lineage>
        <taxon>Bacteria</taxon>
        <taxon>Bacillati</taxon>
        <taxon>Actinomycetota</taxon>
        <taxon>Actinomycetes</taxon>
        <taxon>Mycobacteriales</taxon>
        <taxon>Mycobacteriaceae</taxon>
        <taxon>Mycolicibacterium</taxon>
    </lineage>
</organism>
<dbReference type="Gene3D" id="3.40.50.1820">
    <property type="entry name" value="alpha/beta hydrolase"/>
    <property type="match status" value="1"/>
</dbReference>